<dbReference type="Gene3D" id="3.20.20.70">
    <property type="entry name" value="Aldolase class I"/>
    <property type="match status" value="1"/>
</dbReference>
<dbReference type="PROSITE" id="PS51918">
    <property type="entry name" value="RADICAL_SAM"/>
    <property type="match status" value="1"/>
</dbReference>
<dbReference type="InterPro" id="IPR013785">
    <property type="entry name" value="Aldolase_TIM"/>
</dbReference>
<evidence type="ECO:0000256" key="10">
    <source>
        <dbReference type="ARBA" id="ARBA00022723"/>
    </source>
</evidence>
<evidence type="ECO:0000313" key="17">
    <source>
        <dbReference type="Proteomes" id="UP001214043"/>
    </source>
</evidence>
<dbReference type="EC" id="2.1.1.192" evidence="14"/>
<evidence type="ECO:0000256" key="5">
    <source>
        <dbReference type="ARBA" id="ARBA00022552"/>
    </source>
</evidence>
<evidence type="ECO:0000256" key="13">
    <source>
        <dbReference type="ARBA" id="ARBA00023157"/>
    </source>
</evidence>
<proteinExistence type="inferred from homology"/>
<dbReference type="Pfam" id="PF21016">
    <property type="entry name" value="RlmN_N"/>
    <property type="match status" value="1"/>
</dbReference>
<dbReference type="SFLD" id="SFLDS00029">
    <property type="entry name" value="Radical_SAM"/>
    <property type="match status" value="1"/>
</dbReference>
<feature type="binding site" evidence="14">
    <location>
        <position position="316"/>
    </location>
    <ligand>
        <name>S-adenosyl-L-methionine</name>
        <dbReference type="ChEBI" id="CHEBI:59789"/>
    </ligand>
</feature>
<dbReference type="SMART" id="SM00729">
    <property type="entry name" value="Elp3"/>
    <property type="match status" value="1"/>
</dbReference>
<evidence type="ECO:0000256" key="14">
    <source>
        <dbReference type="HAMAP-Rule" id="MF_01849"/>
    </source>
</evidence>
<dbReference type="GO" id="GO:0070475">
    <property type="term" value="P:rRNA base methylation"/>
    <property type="evidence" value="ECO:0007669"/>
    <property type="project" value="UniProtKB-UniRule"/>
</dbReference>
<dbReference type="SFLD" id="SFLDG01062">
    <property type="entry name" value="methyltransferase_(Class_A)"/>
    <property type="match status" value="1"/>
</dbReference>
<feature type="binding site" evidence="14">
    <location>
        <position position="130"/>
    </location>
    <ligand>
        <name>[4Fe-4S] cluster</name>
        <dbReference type="ChEBI" id="CHEBI:49883"/>
        <note>4Fe-4S-S-AdoMet</note>
    </ligand>
</feature>
<evidence type="ECO:0000256" key="8">
    <source>
        <dbReference type="ARBA" id="ARBA00022691"/>
    </source>
</evidence>
<dbReference type="GO" id="GO:0000049">
    <property type="term" value="F:tRNA binding"/>
    <property type="evidence" value="ECO:0007669"/>
    <property type="project" value="UniProtKB-UniRule"/>
</dbReference>
<dbReference type="InterPro" id="IPR007197">
    <property type="entry name" value="rSAM"/>
</dbReference>
<reference evidence="16" key="1">
    <citation type="submission" date="2023-02" db="EMBL/GenBank/DDBJ databases">
        <title>Genome sequence of Hyphococcus flavus.</title>
        <authorList>
            <person name="Rong J.-C."/>
            <person name="Zhao Q."/>
            <person name="Yi M."/>
            <person name="Wu J.-Y."/>
        </authorList>
    </citation>
    <scope>NUCLEOTIDE SEQUENCE</scope>
    <source>
        <strain evidence="16">MCCC 1K03223</strain>
    </source>
</reference>
<dbReference type="InterPro" id="IPR058240">
    <property type="entry name" value="rSAM_sf"/>
</dbReference>
<comment type="similarity">
    <text evidence="2 14">Belongs to the radical SAM superfamily. RlmN family.</text>
</comment>
<dbReference type="InterPro" id="IPR048641">
    <property type="entry name" value="RlmN_N"/>
</dbReference>
<keyword evidence="10 14" id="KW-0479">Metal-binding</keyword>
<dbReference type="HAMAP" id="MF_01849">
    <property type="entry name" value="RNA_methyltr_RlmN"/>
    <property type="match status" value="1"/>
</dbReference>
<dbReference type="InterPro" id="IPR006638">
    <property type="entry name" value="Elp3/MiaA/NifB-like_rSAM"/>
</dbReference>
<feature type="binding site" evidence="14">
    <location>
        <begin position="239"/>
        <end position="241"/>
    </location>
    <ligand>
        <name>S-adenosyl-L-methionine</name>
        <dbReference type="ChEBI" id="CHEBI:59789"/>
    </ligand>
</feature>
<evidence type="ECO:0000256" key="7">
    <source>
        <dbReference type="ARBA" id="ARBA00022679"/>
    </source>
</evidence>
<evidence type="ECO:0000256" key="9">
    <source>
        <dbReference type="ARBA" id="ARBA00022694"/>
    </source>
</evidence>
<dbReference type="PIRSF" id="PIRSF006004">
    <property type="entry name" value="CHP00048"/>
    <property type="match status" value="1"/>
</dbReference>
<dbReference type="GO" id="GO:0019843">
    <property type="term" value="F:rRNA binding"/>
    <property type="evidence" value="ECO:0007669"/>
    <property type="project" value="UniProtKB-UniRule"/>
</dbReference>
<comment type="cofactor">
    <cofactor evidence="14">
        <name>[4Fe-4S] cluster</name>
        <dbReference type="ChEBI" id="CHEBI:49883"/>
    </cofactor>
    <text evidence="14">Binds 1 [4Fe-4S] cluster. The cluster is coordinated with 3 cysteines and an exchangeable S-adenosyl-L-methionine.</text>
</comment>
<feature type="active site" description="S-methylcysteine intermediate" evidence="14">
    <location>
        <position position="359"/>
    </location>
</feature>
<evidence type="ECO:0000256" key="1">
    <source>
        <dbReference type="ARBA" id="ARBA00004496"/>
    </source>
</evidence>
<dbReference type="GO" id="GO:0051539">
    <property type="term" value="F:4 iron, 4 sulfur cluster binding"/>
    <property type="evidence" value="ECO:0007669"/>
    <property type="project" value="UniProtKB-UniRule"/>
</dbReference>
<gene>
    <name evidence="14 16" type="primary">rlmN</name>
    <name evidence="16" type="ORF">PUV54_05325</name>
</gene>
<comment type="miscellaneous">
    <text evidence="14">Reaction proceeds by a ping-pong mechanism involving intermediate methylation of a conserved cysteine residue.</text>
</comment>
<evidence type="ECO:0000256" key="11">
    <source>
        <dbReference type="ARBA" id="ARBA00023004"/>
    </source>
</evidence>
<keyword evidence="4 14" id="KW-0963">Cytoplasm</keyword>
<dbReference type="GO" id="GO:0005737">
    <property type="term" value="C:cytoplasm"/>
    <property type="evidence" value="ECO:0007669"/>
    <property type="project" value="UniProtKB-SubCell"/>
</dbReference>
<evidence type="ECO:0000256" key="6">
    <source>
        <dbReference type="ARBA" id="ARBA00022603"/>
    </source>
</evidence>
<feature type="domain" description="Radical SAM core" evidence="15">
    <location>
        <begin position="116"/>
        <end position="354"/>
    </location>
</feature>
<dbReference type="RefSeq" id="WP_274494549.1">
    <property type="nucleotide sequence ID" value="NZ_CP118166.1"/>
</dbReference>
<dbReference type="PANTHER" id="PTHR30544">
    <property type="entry name" value="23S RRNA METHYLTRANSFERASE"/>
    <property type="match status" value="1"/>
</dbReference>
<name>A0AAE9ZF43_9PROT</name>
<comment type="function">
    <text evidence="14">Specifically methylates position 2 of adenine 2503 in 23S rRNA and position 2 of adenine 37 in tRNAs. m2A2503 modification seems to play a crucial role in the proofreading step occurring at the peptidyl transferase center and thus would serve to optimize ribosomal fidelity.</text>
</comment>
<dbReference type="Pfam" id="PF04055">
    <property type="entry name" value="Radical_SAM"/>
    <property type="match status" value="1"/>
</dbReference>
<feature type="active site" description="Proton acceptor" evidence="14">
    <location>
        <position position="109"/>
    </location>
</feature>
<evidence type="ECO:0000256" key="12">
    <source>
        <dbReference type="ARBA" id="ARBA00023014"/>
    </source>
</evidence>
<feature type="binding site" evidence="14">
    <location>
        <begin position="185"/>
        <end position="186"/>
    </location>
    <ligand>
        <name>S-adenosyl-L-methionine</name>
        <dbReference type="ChEBI" id="CHEBI:59789"/>
    </ligand>
</feature>
<keyword evidence="13 14" id="KW-1015">Disulfide bond</keyword>
<keyword evidence="17" id="KW-1185">Reference proteome</keyword>
<evidence type="ECO:0000256" key="4">
    <source>
        <dbReference type="ARBA" id="ARBA00022490"/>
    </source>
</evidence>
<dbReference type="GO" id="GO:0030488">
    <property type="term" value="P:tRNA methylation"/>
    <property type="evidence" value="ECO:0007669"/>
    <property type="project" value="UniProtKB-UniRule"/>
</dbReference>
<keyword evidence="12 14" id="KW-0411">Iron-sulfur</keyword>
<dbReference type="InterPro" id="IPR004383">
    <property type="entry name" value="rRNA_lsu_MTrfase_RlmN/Cfr"/>
</dbReference>
<dbReference type="CDD" id="cd01335">
    <property type="entry name" value="Radical_SAM"/>
    <property type="match status" value="1"/>
</dbReference>
<dbReference type="GO" id="GO:0070040">
    <property type="term" value="F:rRNA (adenine(2503)-C2-)-methyltransferase activity"/>
    <property type="evidence" value="ECO:0007669"/>
    <property type="project" value="UniProtKB-UniRule"/>
</dbReference>
<keyword evidence="6 14" id="KW-0489">Methyltransferase</keyword>
<keyword evidence="7 14" id="KW-0808">Transferase</keyword>
<evidence type="ECO:0000256" key="2">
    <source>
        <dbReference type="ARBA" id="ARBA00007544"/>
    </source>
</evidence>
<dbReference type="PANTHER" id="PTHR30544:SF5">
    <property type="entry name" value="RADICAL SAM CORE DOMAIN-CONTAINING PROTEIN"/>
    <property type="match status" value="1"/>
</dbReference>
<evidence type="ECO:0000259" key="15">
    <source>
        <dbReference type="PROSITE" id="PS51918"/>
    </source>
</evidence>
<dbReference type="SFLD" id="SFLDF00275">
    <property type="entry name" value="adenosine_C2_methyltransferase"/>
    <property type="match status" value="1"/>
</dbReference>
<dbReference type="GO" id="GO:0002935">
    <property type="term" value="F:tRNA (adenine(37)-C2)-methyltransferase activity"/>
    <property type="evidence" value="ECO:0007669"/>
    <property type="project" value="UniProtKB-UniRule"/>
</dbReference>
<organism evidence="16 17">
    <name type="scientific">Hyphococcus flavus</name>
    <dbReference type="NCBI Taxonomy" id="1866326"/>
    <lineage>
        <taxon>Bacteria</taxon>
        <taxon>Pseudomonadati</taxon>
        <taxon>Pseudomonadota</taxon>
        <taxon>Alphaproteobacteria</taxon>
        <taxon>Parvularculales</taxon>
        <taxon>Parvularculaceae</taxon>
        <taxon>Hyphococcus</taxon>
    </lineage>
</organism>
<dbReference type="InterPro" id="IPR040072">
    <property type="entry name" value="Methyltransferase_A"/>
</dbReference>
<dbReference type="Proteomes" id="UP001214043">
    <property type="component" value="Chromosome"/>
</dbReference>
<feature type="binding site" evidence="14">
    <location>
        <position position="217"/>
    </location>
    <ligand>
        <name>S-adenosyl-L-methionine</name>
        <dbReference type="ChEBI" id="CHEBI:59789"/>
    </ligand>
</feature>
<feature type="binding site" evidence="14">
    <location>
        <position position="134"/>
    </location>
    <ligand>
        <name>[4Fe-4S] cluster</name>
        <dbReference type="ChEBI" id="CHEBI:49883"/>
        <note>4Fe-4S-S-AdoMet</note>
    </ligand>
</feature>
<comment type="caution">
    <text evidence="14">Lacks conserved residue(s) required for the propagation of feature annotation.</text>
</comment>
<keyword evidence="9 14" id="KW-0819">tRNA processing</keyword>
<evidence type="ECO:0000313" key="16">
    <source>
        <dbReference type="EMBL" id="WDI32615.1"/>
    </source>
</evidence>
<dbReference type="KEGG" id="hfl:PUV54_05325"/>
<keyword evidence="3 14" id="KW-0004">4Fe-4S</keyword>
<keyword evidence="8 14" id="KW-0949">S-adenosyl-L-methionine</keyword>
<keyword evidence="11 14" id="KW-0408">Iron</keyword>
<dbReference type="SUPFAM" id="SSF102114">
    <property type="entry name" value="Radical SAM enzymes"/>
    <property type="match status" value="1"/>
</dbReference>
<comment type="catalytic activity">
    <reaction evidence="14">
        <text>adenosine(37) in tRNA + 2 reduced [2Fe-2S]-[ferredoxin] + 2 S-adenosyl-L-methionine = 2-methyladenosine(37) in tRNA + 5'-deoxyadenosine + L-methionine + 2 oxidized [2Fe-2S]-[ferredoxin] + S-adenosyl-L-homocysteine</text>
        <dbReference type="Rhea" id="RHEA:43332"/>
        <dbReference type="Rhea" id="RHEA-COMP:10000"/>
        <dbReference type="Rhea" id="RHEA-COMP:10001"/>
        <dbReference type="Rhea" id="RHEA-COMP:10162"/>
        <dbReference type="Rhea" id="RHEA-COMP:10485"/>
        <dbReference type="ChEBI" id="CHEBI:17319"/>
        <dbReference type="ChEBI" id="CHEBI:33737"/>
        <dbReference type="ChEBI" id="CHEBI:33738"/>
        <dbReference type="ChEBI" id="CHEBI:57844"/>
        <dbReference type="ChEBI" id="CHEBI:57856"/>
        <dbReference type="ChEBI" id="CHEBI:59789"/>
        <dbReference type="ChEBI" id="CHEBI:74411"/>
        <dbReference type="ChEBI" id="CHEBI:74497"/>
        <dbReference type="EC" id="2.1.1.192"/>
    </reaction>
</comment>
<dbReference type="GO" id="GO:0046872">
    <property type="term" value="F:metal ion binding"/>
    <property type="evidence" value="ECO:0007669"/>
    <property type="project" value="UniProtKB-KW"/>
</dbReference>
<keyword evidence="5 14" id="KW-0698">rRNA processing</keyword>
<dbReference type="AlphaFoldDB" id="A0AAE9ZF43"/>
<dbReference type="EMBL" id="CP118166">
    <property type="protein sequence ID" value="WDI32615.1"/>
    <property type="molecule type" value="Genomic_DNA"/>
</dbReference>
<dbReference type="FunFam" id="3.20.20.70:FF:000008">
    <property type="entry name" value="Dual-specificity RNA methyltransferase RlmN"/>
    <property type="match status" value="1"/>
</dbReference>
<dbReference type="Gene3D" id="1.10.150.530">
    <property type="match status" value="1"/>
</dbReference>
<evidence type="ECO:0000256" key="3">
    <source>
        <dbReference type="ARBA" id="ARBA00022485"/>
    </source>
</evidence>
<feature type="binding site" evidence="14">
    <location>
        <position position="137"/>
    </location>
    <ligand>
        <name>[4Fe-4S] cluster</name>
        <dbReference type="ChEBI" id="CHEBI:49883"/>
        <note>4Fe-4S-S-AdoMet</note>
    </ligand>
</feature>
<dbReference type="NCBIfam" id="TIGR00048">
    <property type="entry name" value="rRNA_mod_RlmN"/>
    <property type="match status" value="1"/>
</dbReference>
<dbReference type="InterPro" id="IPR027492">
    <property type="entry name" value="RNA_MTrfase_RlmN"/>
</dbReference>
<protein>
    <recommendedName>
        <fullName evidence="14">Dual-specificity RNA methyltransferase RlmN</fullName>
        <ecNumber evidence="14">2.1.1.192</ecNumber>
    </recommendedName>
    <alternativeName>
        <fullName evidence="14">23S rRNA (adenine(2503)-C(2))-methyltransferase</fullName>
    </alternativeName>
    <alternativeName>
        <fullName evidence="14">23S rRNA m2A2503 methyltransferase</fullName>
    </alternativeName>
    <alternativeName>
        <fullName evidence="14">Ribosomal RNA large subunit methyltransferase N</fullName>
    </alternativeName>
    <alternativeName>
        <fullName evidence="14">tRNA (adenine(37)-C(2))-methyltransferase</fullName>
    </alternativeName>
    <alternativeName>
        <fullName evidence="14">tRNA m2A37 methyltransferase</fullName>
    </alternativeName>
</protein>
<comment type="catalytic activity">
    <reaction evidence="14">
        <text>adenosine(2503) in 23S rRNA + 2 reduced [2Fe-2S]-[ferredoxin] + 2 S-adenosyl-L-methionine = 2-methyladenosine(2503) in 23S rRNA + 5'-deoxyadenosine + L-methionine + 2 oxidized [2Fe-2S]-[ferredoxin] + S-adenosyl-L-homocysteine</text>
        <dbReference type="Rhea" id="RHEA:42916"/>
        <dbReference type="Rhea" id="RHEA-COMP:10000"/>
        <dbReference type="Rhea" id="RHEA-COMP:10001"/>
        <dbReference type="Rhea" id="RHEA-COMP:10152"/>
        <dbReference type="Rhea" id="RHEA-COMP:10282"/>
        <dbReference type="ChEBI" id="CHEBI:17319"/>
        <dbReference type="ChEBI" id="CHEBI:33737"/>
        <dbReference type="ChEBI" id="CHEBI:33738"/>
        <dbReference type="ChEBI" id="CHEBI:57844"/>
        <dbReference type="ChEBI" id="CHEBI:57856"/>
        <dbReference type="ChEBI" id="CHEBI:59789"/>
        <dbReference type="ChEBI" id="CHEBI:74411"/>
        <dbReference type="ChEBI" id="CHEBI:74497"/>
        <dbReference type="EC" id="2.1.1.192"/>
    </reaction>
</comment>
<accession>A0AAE9ZF43</accession>
<sequence>MATLDLSARPADKGLSNLAGLTRGELAALMGETFGLDAKKARMRASQLWRWIYHYGQTDFSAMTDISKDMRAGLSEKFVVARPEVTERLVSVDGTRKYLIRLGPGTEVECVFIPDVGRAGALCVSSQVGCTLACTFCHTGTQKLVRNLTAAEIVNQVMAVKDDLEEWPSGGEGRRLSNIVFMGMGEPLYNLDNVSQAIDVISDNEGISLSRRRITVSTSGVVPQMHRLGEETSAMLAISLHATNDKLRDELVPINRKYNIAELMDACRNYPGASNARRITFEYVMLKGVNDTDAEARELVKLLKGVPAKINLIPFNPWPGAPYECSSWERIEGFADILSRAGYASPIRTPRGRDIFAACGQLKSESVKKRASEARKERTA</sequence>
<comment type="subcellular location">
    <subcellularLocation>
        <location evidence="1 14">Cytoplasm</location>
    </subcellularLocation>
</comment>